<comment type="similarity">
    <text evidence="1">Belongs to the GSP E family.</text>
</comment>
<keyword evidence="3" id="KW-0067">ATP-binding</keyword>
<dbReference type="GO" id="GO:0016887">
    <property type="term" value="F:ATP hydrolysis activity"/>
    <property type="evidence" value="ECO:0007669"/>
    <property type="project" value="TreeGrafter"/>
</dbReference>
<comment type="caution">
    <text evidence="5">The sequence shown here is derived from an EMBL/GenBank/DDBJ whole genome shotgun (WGS) entry which is preliminary data.</text>
</comment>
<evidence type="ECO:0000313" key="5">
    <source>
        <dbReference type="EMBL" id="OGL89015.1"/>
    </source>
</evidence>
<dbReference type="Gene3D" id="3.30.450.90">
    <property type="match status" value="1"/>
</dbReference>
<dbReference type="SMART" id="SM00382">
    <property type="entry name" value="AAA"/>
    <property type="match status" value="1"/>
</dbReference>
<protein>
    <recommendedName>
        <fullName evidence="4">AAA+ ATPase domain-containing protein</fullName>
    </recommendedName>
</protein>
<evidence type="ECO:0000256" key="3">
    <source>
        <dbReference type="ARBA" id="ARBA00022840"/>
    </source>
</evidence>
<evidence type="ECO:0000259" key="4">
    <source>
        <dbReference type="SMART" id="SM00382"/>
    </source>
</evidence>
<accession>A0A1F7VEY0</accession>
<keyword evidence="2" id="KW-0547">Nucleotide-binding</keyword>
<evidence type="ECO:0000256" key="1">
    <source>
        <dbReference type="ARBA" id="ARBA00006611"/>
    </source>
</evidence>
<gene>
    <name evidence="5" type="ORF">A3H75_03045</name>
</gene>
<name>A0A1F7VEY0_9BACT</name>
<dbReference type="EMBL" id="MGES01000018">
    <property type="protein sequence ID" value="OGL89015.1"/>
    <property type="molecule type" value="Genomic_DNA"/>
</dbReference>
<reference evidence="5 6" key="1">
    <citation type="journal article" date="2016" name="Nat. Commun.">
        <title>Thousands of microbial genomes shed light on interconnected biogeochemical processes in an aquifer system.</title>
        <authorList>
            <person name="Anantharaman K."/>
            <person name="Brown C.T."/>
            <person name="Hug L.A."/>
            <person name="Sharon I."/>
            <person name="Castelle C.J."/>
            <person name="Probst A.J."/>
            <person name="Thomas B.C."/>
            <person name="Singh A."/>
            <person name="Wilkins M.J."/>
            <person name="Karaoz U."/>
            <person name="Brodie E.L."/>
            <person name="Williams K.H."/>
            <person name="Hubbard S.S."/>
            <person name="Banfield J.F."/>
        </authorList>
    </citation>
    <scope>NUCLEOTIDE SEQUENCE [LARGE SCALE GENOMIC DNA]</scope>
</reference>
<dbReference type="GO" id="GO:0005524">
    <property type="term" value="F:ATP binding"/>
    <property type="evidence" value="ECO:0007669"/>
    <property type="project" value="UniProtKB-KW"/>
</dbReference>
<evidence type="ECO:0000256" key="2">
    <source>
        <dbReference type="ARBA" id="ARBA00022741"/>
    </source>
</evidence>
<proteinExistence type="inferred from homology"/>
<organism evidence="5 6">
    <name type="scientific">Candidatus Uhrbacteria bacterium RIFCSPLOWO2_02_FULL_51_9</name>
    <dbReference type="NCBI Taxonomy" id="1802410"/>
    <lineage>
        <taxon>Bacteria</taxon>
        <taxon>Candidatus Uhriibacteriota</taxon>
    </lineage>
</organism>
<dbReference type="CDD" id="cd01129">
    <property type="entry name" value="PulE-GspE-like"/>
    <property type="match status" value="1"/>
</dbReference>
<dbReference type="InterPro" id="IPR001482">
    <property type="entry name" value="T2SS/T4SS_dom"/>
</dbReference>
<dbReference type="PANTHER" id="PTHR30258:SF2">
    <property type="entry name" value="COMG OPERON PROTEIN 1"/>
    <property type="match status" value="1"/>
</dbReference>
<evidence type="ECO:0000313" key="6">
    <source>
        <dbReference type="Proteomes" id="UP000176678"/>
    </source>
</evidence>
<dbReference type="STRING" id="1802410.A3H75_03045"/>
<dbReference type="GO" id="GO:0005886">
    <property type="term" value="C:plasma membrane"/>
    <property type="evidence" value="ECO:0007669"/>
    <property type="project" value="TreeGrafter"/>
</dbReference>
<feature type="domain" description="AAA+ ATPase" evidence="4">
    <location>
        <begin position="178"/>
        <end position="320"/>
    </location>
</feature>
<dbReference type="SUPFAM" id="SSF52540">
    <property type="entry name" value="P-loop containing nucleoside triphosphate hydrolases"/>
    <property type="match status" value="1"/>
</dbReference>
<dbReference type="AlphaFoldDB" id="A0A1F7VEY0"/>
<sequence>MERYATLPKVIAFKDEVSLSEDALKNFRAIAKDKAQLQKLLAEATITDVVAIVTAAALEMKSSDIHVEAEEKGIAVRFRVDGILQDVATIPKERWKQMISRFKLVASLKINVDNVPQDGRFTIVEDGKKIDVRISTLPTVYGESVVMRILKPLSNVEFESLGIRGTSFEQLKEQIARPNGMVITVGPTGSGKTTTLYSILYKLNKPGVKIITLEDPVEYKMEGINQSQIDPSKDYTFAKGLKSLLRQDPDICMVGEIRDLETAETAIQAALTGHLIISTIHTNSAAGAIPRFLAMGVKPFLLAPALNAIIGQRLLRKLCEKCKKPMTLDETQTKKMQEIMATLSQAGGVTFDATKATWFGPGGCEACHEGYKGRMGIYEVLIMNKDLEKSILGDKVSEYDIQDLGIKQGMVTMAQDGIMKAAEGITSVQEVFRVIE</sequence>
<dbReference type="Gene3D" id="3.40.50.300">
    <property type="entry name" value="P-loop containing nucleotide triphosphate hydrolases"/>
    <property type="match status" value="1"/>
</dbReference>
<dbReference type="InterPro" id="IPR003593">
    <property type="entry name" value="AAA+_ATPase"/>
</dbReference>
<dbReference type="Proteomes" id="UP000176678">
    <property type="component" value="Unassembled WGS sequence"/>
</dbReference>
<dbReference type="Pfam" id="PF00437">
    <property type="entry name" value="T2SSE"/>
    <property type="match status" value="1"/>
</dbReference>
<dbReference type="PANTHER" id="PTHR30258">
    <property type="entry name" value="TYPE II SECRETION SYSTEM PROTEIN GSPE-RELATED"/>
    <property type="match status" value="1"/>
</dbReference>
<dbReference type="InterPro" id="IPR027417">
    <property type="entry name" value="P-loop_NTPase"/>
</dbReference>